<dbReference type="GO" id="GO:0008710">
    <property type="term" value="F:8-amino-7-oxononanoate synthase activity"/>
    <property type="evidence" value="ECO:0007669"/>
    <property type="project" value="UniProtKB-EC"/>
</dbReference>
<dbReference type="Proteomes" id="UP000198928">
    <property type="component" value="Unassembled WGS sequence"/>
</dbReference>
<dbReference type="InterPro" id="IPR015424">
    <property type="entry name" value="PyrdxlP-dep_Trfase"/>
</dbReference>
<protein>
    <recommendedName>
        <fullName evidence="2">8-amino-7-oxononanoate synthase</fullName>
        <ecNumber evidence="2">2.3.1.47</ecNumber>
    </recommendedName>
</protein>
<proteinExistence type="predicted"/>
<comment type="catalytic activity">
    <reaction evidence="4">
        <text>6-carboxyhexanoyl-[ACP] + L-alanine + H(+) = (8S)-8-amino-7-oxononanoate + holo-[ACP] + CO2</text>
        <dbReference type="Rhea" id="RHEA:42288"/>
        <dbReference type="Rhea" id="RHEA-COMP:9685"/>
        <dbReference type="Rhea" id="RHEA-COMP:9955"/>
        <dbReference type="ChEBI" id="CHEBI:15378"/>
        <dbReference type="ChEBI" id="CHEBI:16526"/>
        <dbReference type="ChEBI" id="CHEBI:57972"/>
        <dbReference type="ChEBI" id="CHEBI:64479"/>
        <dbReference type="ChEBI" id="CHEBI:78846"/>
        <dbReference type="ChEBI" id="CHEBI:149468"/>
        <dbReference type="EC" id="2.3.1.47"/>
    </reaction>
</comment>
<comment type="cofactor">
    <cofactor evidence="1">
        <name>pyridoxal 5'-phosphate</name>
        <dbReference type="ChEBI" id="CHEBI:597326"/>
    </cofactor>
</comment>
<evidence type="ECO:0000256" key="4">
    <source>
        <dbReference type="ARBA" id="ARBA00047715"/>
    </source>
</evidence>
<dbReference type="GO" id="GO:0030170">
    <property type="term" value="F:pyridoxal phosphate binding"/>
    <property type="evidence" value="ECO:0007669"/>
    <property type="project" value="InterPro"/>
</dbReference>
<dbReference type="EMBL" id="FOSG01000010">
    <property type="protein sequence ID" value="SFK89889.1"/>
    <property type="molecule type" value="Genomic_DNA"/>
</dbReference>
<keyword evidence="7" id="KW-1185">Reference proteome</keyword>
<evidence type="ECO:0000256" key="3">
    <source>
        <dbReference type="ARBA" id="ARBA00022679"/>
    </source>
</evidence>
<organism evidence="6 7">
    <name type="scientific">Streptomyces pini</name>
    <dbReference type="NCBI Taxonomy" id="1520580"/>
    <lineage>
        <taxon>Bacteria</taxon>
        <taxon>Bacillati</taxon>
        <taxon>Actinomycetota</taxon>
        <taxon>Actinomycetes</taxon>
        <taxon>Kitasatosporales</taxon>
        <taxon>Streptomycetaceae</taxon>
        <taxon>Streptomyces</taxon>
    </lineage>
</organism>
<gene>
    <name evidence="6" type="ORF">SAMN05192584_11012</name>
</gene>
<reference evidence="7" key="1">
    <citation type="submission" date="2016-10" db="EMBL/GenBank/DDBJ databases">
        <authorList>
            <person name="Varghese N."/>
            <person name="Submissions S."/>
        </authorList>
    </citation>
    <scope>NUCLEOTIDE SEQUENCE [LARGE SCALE GENOMIC DNA]</scope>
    <source>
        <strain evidence="7">PL19</strain>
    </source>
</reference>
<dbReference type="InterPro" id="IPR015422">
    <property type="entry name" value="PyrdxlP-dep_Trfase_small"/>
</dbReference>
<dbReference type="AlphaFoldDB" id="A0A1I4DAG0"/>
<evidence type="ECO:0000259" key="5">
    <source>
        <dbReference type="Pfam" id="PF00155"/>
    </source>
</evidence>
<evidence type="ECO:0000256" key="2">
    <source>
        <dbReference type="ARBA" id="ARBA00013187"/>
    </source>
</evidence>
<dbReference type="OrthoDB" id="9778690at2"/>
<dbReference type="InterPro" id="IPR015421">
    <property type="entry name" value="PyrdxlP-dep_Trfase_major"/>
</dbReference>
<evidence type="ECO:0000256" key="1">
    <source>
        <dbReference type="ARBA" id="ARBA00001933"/>
    </source>
</evidence>
<dbReference type="PANTHER" id="PTHR13693">
    <property type="entry name" value="CLASS II AMINOTRANSFERASE/8-AMINO-7-OXONONANOATE SYNTHASE"/>
    <property type="match status" value="1"/>
</dbReference>
<name>A0A1I4DAG0_9ACTN</name>
<dbReference type="Gene3D" id="3.40.640.10">
    <property type="entry name" value="Type I PLP-dependent aspartate aminotransferase-like (Major domain)"/>
    <property type="match status" value="1"/>
</dbReference>
<evidence type="ECO:0000313" key="7">
    <source>
        <dbReference type="Proteomes" id="UP000198928"/>
    </source>
</evidence>
<dbReference type="InterPro" id="IPR050087">
    <property type="entry name" value="AON_synthase_class-II"/>
</dbReference>
<dbReference type="Pfam" id="PF00155">
    <property type="entry name" value="Aminotran_1_2"/>
    <property type="match status" value="1"/>
</dbReference>
<sequence>MADVFGKERSALHRLAAQSTSRPYYRPLSPRGAEVGIDGRTVVMAGCNDYLGLSADPRVTEAAARALRRYGVSCSGSRVLNGTLALHEELEGRLAAFVGGEAALVTTTGFQANLALAALLDERDAVFADMSNHASLVDAVRLGGAAHHRYRHRDLGHLGRLLAASESASESASDPGRGRGRLIVTDGMFSMEGDLCPLPGIVELARRHGARLVVDGAHDIGLLGAGGRGVTEHFGLTGEVDLVTGTLSKCFGSVGGMLIGPASVVEHLRHSARSVLFSAAMPPPSAAAALASLDIIESEPERRRRVFGHARRLLAGLRSLGWDTGDSTTPVVPVYVGDSRLCLRVWQELLDAGVFTNAVVAPAVARNRALIRVTPQAIHTDDHITRVLDAFARVRRGLGRLLPAPGGPGRTEAVVA</sequence>
<evidence type="ECO:0000313" key="6">
    <source>
        <dbReference type="EMBL" id="SFK89889.1"/>
    </source>
</evidence>
<dbReference type="PANTHER" id="PTHR13693:SF3">
    <property type="entry name" value="LD36009P"/>
    <property type="match status" value="1"/>
</dbReference>
<feature type="domain" description="Aminotransferase class I/classII large" evidence="5">
    <location>
        <begin position="46"/>
        <end position="391"/>
    </location>
</feature>
<dbReference type="InterPro" id="IPR004839">
    <property type="entry name" value="Aminotransferase_I/II_large"/>
</dbReference>
<dbReference type="RefSeq" id="WP_093850266.1">
    <property type="nucleotide sequence ID" value="NZ_FOSG01000010.1"/>
</dbReference>
<dbReference type="EC" id="2.3.1.47" evidence="2"/>
<accession>A0A1I4DAG0</accession>
<keyword evidence="3" id="KW-0808">Transferase</keyword>
<dbReference type="Gene3D" id="3.90.1150.10">
    <property type="entry name" value="Aspartate Aminotransferase, domain 1"/>
    <property type="match status" value="1"/>
</dbReference>
<dbReference type="SUPFAM" id="SSF53383">
    <property type="entry name" value="PLP-dependent transferases"/>
    <property type="match status" value="1"/>
</dbReference>